<name>A0A0F9I6P3_9ZZZZ</name>
<evidence type="ECO:0000313" key="1">
    <source>
        <dbReference type="EMBL" id="KKM15329.1"/>
    </source>
</evidence>
<protein>
    <submittedName>
        <fullName evidence="1">Uncharacterized protein</fullName>
    </submittedName>
</protein>
<comment type="caution">
    <text evidence="1">The sequence shown here is derived from an EMBL/GenBank/DDBJ whole genome shotgun (WGS) entry which is preliminary data.</text>
</comment>
<reference evidence="1" key="1">
    <citation type="journal article" date="2015" name="Nature">
        <title>Complex archaea that bridge the gap between prokaryotes and eukaryotes.</title>
        <authorList>
            <person name="Spang A."/>
            <person name="Saw J.H."/>
            <person name="Jorgensen S.L."/>
            <person name="Zaremba-Niedzwiedzka K."/>
            <person name="Martijn J."/>
            <person name="Lind A.E."/>
            <person name="van Eijk R."/>
            <person name="Schleper C."/>
            <person name="Guy L."/>
            <person name="Ettema T.J."/>
        </authorList>
    </citation>
    <scope>NUCLEOTIDE SEQUENCE</scope>
</reference>
<organism evidence="1">
    <name type="scientific">marine sediment metagenome</name>
    <dbReference type="NCBI Taxonomy" id="412755"/>
    <lineage>
        <taxon>unclassified sequences</taxon>
        <taxon>metagenomes</taxon>
        <taxon>ecological metagenomes</taxon>
    </lineage>
</organism>
<dbReference type="EMBL" id="LAZR01014933">
    <property type="protein sequence ID" value="KKM15329.1"/>
    <property type="molecule type" value="Genomic_DNA"/>
</dbReference>
<dbReference type="AlphaFoldDB" id="A0A0F9I6P3"/>
<gene>
    <name evidence="1" type="ORF">LCGC14_1697160</name>
</gene>
<accession>A0A0F9I6P3</accession>
<proteinExistence type="predicted"/>
<sequence length="66" mass="7290">MKKFLELFVGGVRHVQCLDCADHEHITKMIKAGTARVGALTSAVSFTPRTRQACERCRATALLRST</sequence>